<evidence type="ECO:0000313" key="1">
    <source>
        <dbReference type="EMBL" id="CAK1550142.1"/>
    </source>
</evidence>
<reference evidence="1 2" key="1">
    <citation type="submission" date="2023-11" db="EMBL/GenBank/DDBJ databases">
        <authorList>
            <person name="Okamura Y."/>
        </authorList>
    </citation>
    <scope>NUCLEOTIDE SEQUENCE [LARGE SCALE GENOMIC DNA]</scope>
</reference>
<dbReference type="Proteomes" id="UP001497472">
    <property type="component" value="Unassembled WGS sequence"/>
</dbReference>
<accession>A0AAV1JNX4</accession>
<gene>
    <name evidence="1" type="ORF">LNINA_LOCUS9381</name>
</gene>
<protein>
    <submittedName>
        <fullName evidence="1">Uncharacterized protein</fullName>
    </submittedName>
</protein>
<proteinExistence type="predicted"/>
<keyword evidence="2" id="KW-1185">Reference proteome</keyword>
<name>A0AAV1JNX4_9NEOP</name>
<evidence type="ECO:0000313" key="2">
    <source>
        <dbReference type="Proteomes" id="UP001497472"/>
    </source>
</evidence>
<comment type="caution">
    <text evidence="1">The sequence shown here is derived from an EMBL/GenBank/DDBJ whole genome shotgun (WGS) entry which is preliminary data.</text>
</comment>
<dbReference type="EMBL" id="CAVLEF010000040">
    <property type="protein sequence ID" value="CAK1550142.1"/>
    <property type="molecule type" value="Genomic_DNA"/>
</dbReference>
<dbReference type="AlphaFoldDB" id="A0AAV1JNX4"/>
<organism evidence="1 2">
    <name type="scientific">Leptosia nina</name>
    <dbReference type="NCBI Taxonomy" id="320188"/>
    <lineage>
        <taxon>Eukaryota</taxon>
        <taxon>Metazoa</taxon>
        <taxon>Ecdysozoa</taxon>
        <taxon>Arthropoda</taxon>
        <taxon>Hexapoda</taxon>
        <taxon>Insecta</taxon>
        <taxon>Pterygota</taxon>
        <taxon>Neoptera</taxon>
        <taxon>Endopterygota</taxon>
        <taxon>Lepidoptera</taxon>
        <taxon>Glossata</taxon>
        <taxon>Ditrysia</taxon>
        <taxon>Papilionoidea</taxon>
        <taxon>Pieridae</taxon>
        <taxon>Pierinae</taxon>
        <taxon>Leptosia</taxon>
    </lineage>
</organism>
<sequence length="66" mass="7646">MINDVRLVMEQLEEQLITQVEIDDGHLEFYNYDDRVNNSLALEHLLDEVALCTPHIMPSGSFEQVN</sequence>